<dbReference type="CDD" id="cd06173">
    <property type="entry name" value="MFS_MefA_like"/>
    <property type="match status" value="1"/>
</dbReference>
<keyword evidence="5 6" id="KW-0472">Membrane</keyword>
<feature type="transmembrane region" description="Helical" evidence="6">
    <location>
        <begin position="12"/>
        <end position="37"/>
    </location>
</feature>
<keyword evidence="4 6" id="KW-1133">Transmembrane helix</keyword>
<sequence>MESVSRWRAPAAAFLASQCITLLGSAAVQMAIAWYAAVETSSGAWAAAMLAAGFVPQMAISPFAGALIDRHGSRKAAVIVADAVSAVAAAVLAVLVTTVSGSSFVLAALAVGAALRSACAGVQMPAVQSAVPLLVPETALMRYNGIASTVQGIVQFAAAPLAALVLAFGGMAAVMALDVLTAAAAICVLACAVSIPDRAPAHAGTEREDSASAATRLFADAGAGLRYVRARRDVAFLLAVYGAFVLLSVPSGFFVPLLMERAFEASYIALAAAEALGCASMAAGGAVLAACASKAEKAALPAGLAMYCAGSIGIGLATGYPAFLVSLAVLSAAIPLVQAAVVARLQACVDSDMTGRVFGLMGSMYAGFVPLASVVFGPCADIAPAWVLPAACGAAIVVLGTVSLRPHAKPHA</sequence>
<evidence type="ECO:0000313" key="8">
    <source>
        <dbReference type="Proteomes" id="UP000727506"/>
    </source>
</evidence>
<dbReference type="GO" id="GO:0022857">
    <property type="term" value="F:transmembrane transporter activity"/>
    <property type="evidence" value="ECO:0007669"/>
    <property type="project" value="InterPro"/>
</dbReference>
<evidence type="ECO:0000256" key="1">
    <source>
        <dbReference type="ARBA" id="ARBA00004651"/>
    </source>
</evidence>
<protein>
    <submittedName>
        <fullName evidence="7">MFS transporter</fullName>
    </submittedName>
</protein>
<gene>
    <name evidence="7" type="ORF">KH142_02580</name>
</gene>
<feature type="transmembrane region" description="Helical" evidence="6">
    <location>
        <begin position="298"/>
        <end position="317"/>
    </location>
</feature>
<reference evidence="7" key="1">
    <citation type="submission" date="2021-02" db="EMBL/GenBank/DDBJ databases">
        <title>Infant gut strain persistence is associated with maternal origin, phylogeny, and functional potential including surface adhesion and iron acquisition.</title>
        <authorList>
            <person name="Lou Y.C."/>
        </authorList>
    </citation>
    <scope>NUCLEOTIDE SEQUENCE</scope>
    <source>
        <strain evidence="7">L2_039_000G1_dasL2_039_000G1_concoct_11</strain>
    </source>
</reference>
<dbReference type="PANTHER" id="PTHR23513:SF6">
    <property type="entry name" value="MAJOR FACILITATOR SUPERFAMILY ASSOCIATED DOMAIN-CONTAINING PROTEIN"/>
    <property type="match status" value="1"/>
</dbReference>
<evidence type="ECO:0000256" key="5">
    <source>
        <dbReference type="ARBA" id="ARBA00023136"/>
    </source>
</evidence>
<comment type="subcellular location">
    <subcellularLocation>
        <location evidence="1">Cell membrane</location>
        <topology evidence="1">Multi-pass membrane protein</topology>
    </subcellularLocation>
</comment>
<dbReference type="Gene3D" id="1.20.1250.20">
    <property type="entry name" value="MFS general substrate transporter like domains"/>
    <property type="match status" value="1"/>
</dbReference>
<comment type="caution">
    <text evidence="7">The sequence shown here is derived from an EMBL/GenBank/DDBJ whole genome shotgun (WGS) entry which is preliminary data.</text>
</comment>
<dbReference type="InterPro" id="IPR011701">
    <property type="entry name" value="MFS"/>
</dbReference>
<feature type="transmembrane region" description="Helical" evidence="6">
    <location>
        <begin position="43"/>
        <end position="64"/>
    </location>
</feature>
<feature type="transmembrane region" description="Helical" evidence="6">
    <location>
        <begin position="323"/>
        <end position="345"/>
    </location>
</feature>
<feature type="transmembrane region" description="Helical" evidence="6">
    <location>
        <begin position="267"/>
        <end position="291"/>
    </location>
</feature>
<feature type="transmembrane region" description="Helical" evidence="6">
    <location>
        <begin position="174"/>
        <end position="195"/>
    </location>
</feature>
<dbReference type="Proteomes" id="UP000727506">
    <property type="component" value="Unassembled WGS sequence"/>
</dbReference>
<organism evidence="7 8">
    <name type="scientific">Slackia piriformis</name>
    <dbReference type="NCBI Taxonomy" id="626934"/>
    <lineage>
        <taxon>Bacteria</taxon>
        <taxon>Bacillati</taxon>
        <taxon>Actinomycetota</taxon>
        <taxon>Coriobacteriia</taxon>
        <taxon>Eggerthellales</taxon>
        <taxon>Eggerthellaceae</taxon>
        <taxon>Slackia</taxon>
    </lineage>
</organism>
<dbReference type="AlphaFoldDB" id="A0A943YV52"/>
<dbReference type="GO" id="GO:0005886">
    <property type="term" value="C:plasma membrane"/>
    <property type="evidence" value="ECO:0007669"/>
    <property type="project" value="UniProtKB-SubCell"/>
</dbReference>
<evidence type="ECO:0000256" key="6">
    <source>
        <dbReference type="SAM" id="Phobius"/>
    </source>
</evidence>
<dbReference type="SUPFAM" id="SSF103473">
    <property type="entry name" value="MFS general substrate transporter"/>
    <property type="match status" value="1"/>
</dbReference>
<dbReference type="EMBL" id="JAGZSV010000026">
    <property type="protein sequence ID" value="MBS6940365.1"/>
    <property type="molecule type" value="Genomic_DNA"/>
</dbReference>
<dbReference type="InterPro" id="IPR036259">
    <property type="entry name" value="MFS_trans_sf"/>
</dbReference>
<evidence type="ECO:0000313" key="7">
    <source>
        <dbReference type="EMBL" id="MBS6940365.1"/>
    </source>
</evidence>
<feature type="transmembrane region" description="Helical" evidence="6">
    <location>
        <begin position="357"/>
        <end position="376"/>
    </location>
</feature>
<evidence type="ECO:0000256" key="3">
    <source>
        <dbReference type="ARBA" id="ARBA00022692"/>
    </source>
</evidence>
<dbReference type="Pfam" id="PF07690">
    <property type="entry name" value="MFS_1"/>
    <property type="match status" value="1"/>
</dbReference>
<feature type="transmembrane region" description="Helical" evidence="6">
    <location>
        <begin position="382"/>
        <end position="404"/>
    </location>
</feature>
<name>A0A943YV52_9ACTN</name>
<keyword evidence="3 6" id="KW-0812">Transmembrane</keyword>
<accession>A0A943YV52</accession>
<feature type="transmembrane region" description="Helical" evidence="6">
    <location>
        <begin position="143"/>
        <end position="168"/>
    </location>
</feature>
<keyword evidence="2" id="KW-1003">Cell membrane</keyword>
<evidence type="ECO:0000256" key="2">
    <source>
        <dbReference type="ARBA" id="ARBA00022475"/>
    </source>
</evidence>
<evidence type="ECO:0000256" key="4">
    <source>
        <dbReference type="ARBA" id="ARBA00022989"/>
    </source>
</evidence>
<feature type="transmembrane region" description="Helical" evidence="6">
    <location>
        <begin position="234"/>
        <end position="255"/>
    </location>
</feature>
<dbReference type="PANTHER" id="PTHR23513">
    <property type="entry name" value="INTEGRAL MEMBRANE EFFLUX PROTEIN-RELATED"/>
    <property type="match status" value="1"/>
</dbReference>
<proteinExistence type="predicted"/>